<evidence type="ECO:0000259" key="2">
    <source>
        <dbReference type="Pfam" id="PF25852"/>
    </source>
</evidence>
<evidence type="ECO:0000313" key="4">
    <source>
        <dbReference type="Proteomes" id="UP001371305"/>
    </source>
</evidence>
<dbReference type="SUPFAM" id="SSF50939">
    <property type="entry name" value="Sialidases"/>
    <property type="match status" value="3"/>
</dbReference>
<keyword evidence="4" id="KW-1185">Reference proteome</keyword>
<dbReference type="Pfam" id="PF25852">
    <property type="entry name" value="DUF6242_C"/>
    <property type="match status" value="1"/>
</dbReference>
<organism evidence="3 4">
    <name type="scientific">Luteolibacter soli</name>
    <dbReference type="NCBI Taxonomy" id="3135280"/>
    <lineage>
        <taxon>Bacteria</taxon>
        <taxon>Pseudomonadati</taxon>
        <taxon>Verrucomicrobiota</taxon>
        <taxon>Verrucomicrobiia</taxon>
        <taxon>Verrucomicrobiales</taxon>
        <taxon>Verrucomicrobiaceae</taxon>
        <taxon>Luteolibacter</taxon>
    </lineage>
</organism>
<gene>
    <name evidence="3" type="ORF">WKV53_13605</name>
</gene>
<reference evidence="3 4" key="1">
    <citation type="submission" date="2024-04" db="EMBL/GenBank/DDBJ databases">
        <title>Luteolibacter sp. isolated from soil.</title>
        <authorList>
            <person name="An J."/>
        </authorList>
    </citation>
    <scope>NUCLEOTIDE SEQUENCE [LARGE SCALE GENOMIC DNA]</scope>
    <source>
        <strain evidence="3 4">Y139</strain>
    </source>
</reference>
<feature type="domain" description="DUF6242" evidence="2">
    <location>
        <begin position="752"/>
        <end position="861"/>
    </location>
</feature>
<feature type="chain" id="PRO_5045649012" description="DUF6242 domain-containing protein" evidence="1">
    <location>
        <begin position="27"/>
        <end position="1288"/>
    </location>
</feature>
<dbReference type="Proteomes" id="UP001371305">
    <property type="component" value="Unassembled WGS sequence"/>
</dbReference>
<comment type="caution">
    <text evidence="3">The sequence shown here is derived from an EMBL/GenBank/DDBJ whole genome shotgun (WGS) entry which is preliminary data.</text>
</comment>
<name>A0ABU9AV36_9BACT</name>
<keyword evidence="1" id="KW-0732">Signal</keyword>
<evidence type="ECO:0000256" key="1">
    <source>
        <dbReference type="SAM" id="SignalP"/>
    </source>
</evidence>
<dbReference type="EMBL" id="JBBUKT010000004">
    <property type="protein sequence ID" value="MEK7951546.1"/>
    <property type="molecule type" value="Genomic_DNA"/>
</dbReference>
<feature type="signal peptide" evidence="1">
    <location>
        <begin position="1"/>
        <end position="26"/>
    </location>
</feature>
<accession>A0ABU9AV36</accession>
<dbReference type="CDD" id="cd15482">
    <property type="entry name" value="Sialidase_non-viral"/>
    <property type="match status" value="1"/>
</dbReference>
<protein>
    <recommendedName>
        <fullName evidence="2">DUF6242 domain-containing protein</fullName>
    </recommendedName>
</protein>
<dbReference type="InterPro" id="IPR036278">
    <property type="entry name" value="Sialidase_sf"/>
</dbReference>
<dbReference type="SUPFAM" id="SSF110296">
    <property type="entry name" value="Oligoxyloglucan reducing end-specific cellobiohydrolase"/>
    <property type="match status" value="3"/>
</dbReference>
<evidence type="ECO:0000313" key="3">
    <source>
        <dbReference type="EMBL" id="MEK7951546.1"/>
    </source>
</evidence>
<proteinExistence type="predicted"/>
<dbReference type="InterPro" id="IPR058667">
    <property type="entry name" value="DUF6242_C"/>
</dbReference>
<sequence>MKAWTWMKVVVAMAPAWLGLAAVATADVVGNSWRRVDAGDGEQMAAVSWNGPLMVGVGSGGQISTSTDGKSWVKHFHGIQADLKSVVWSGTHYVAVGSSGAMLRSTNGLDWQRVEMPVEYDYKGVTWTGSQFIALDSGFYLSTSADGLVWSRFAVTPVQALSYGIEYYDGATYLRNTFGIARSTDLTTWTQVLALSNNHLPAAVRKCNGRLISVGPSNEIYSSLDGITWTPATLTGVTFPPQDMVDVEWNGSSYVAIGASNRVWRSLDGQSWTTEHSVVDGAKYVKWLNGEFVAGDGVRTVQTSSDGREWTKTRGRTIGTATVWAGSRYIAVGYYGYVATSADFETWSTRDINLYPNLTNVVWTGSFALAAGGAGADGVVLKSTDGVTWTRVGQATFTGTVRLVWTGSQVYAFSSSGVHVSTNGTSWTPITATVASHLDRVKWLRGMFLNVGSTGMIHTSPDGITWTQRVSGTTSALYALGASANEFLVGGNGGVLLGSPDGVTWTPRSFAAVTVSAVEYRFGKWFIATSKGMYESVDGIAWSVVPGVKESTSINANAAELVWTGSELACSGLEAKTADGVSWTQLPMAISAPDFGAVAKGPGGYVAVGSGGAIWQSPDGYAWHAVVSPTTNTLSVVKQGRGLWVAAGASGTIVTSPDGVTWTLRTSGTSNNLLDLACNGLRFAVVGANGTLLTSEDGVSWSVKATGTTTVTIGNVVAMGTTFRALLSGSSYLESPDGVTWTLVTPQPYTDVAFNGSYYVALSSGTGGAYANVSSADGLTWTRYSMGSTTFFTGICWTGSLWVACGQSGAILTSPDGITWTPRTSGATTWIQAVNSNGPRVVAVGHGSTVLYSPDGITWTKGTPPGGFSRDFEDVAWADGRYVAAGGNDASATSTDGITWQSISGTPGSNLTVEKIGTRFVAAGVNFFSTTGTAAWAFAGSPSVLGSIYDMDTNASLLTFAATSDGVHRIQPGTAANSWKSSRVYDCPWLDNIVANGNEFVAVGQYGTIVLSRNGSAWQTVQGGRDVLYNGVAWNGSRLAAAGASQMQWSLDGVTWQASATPFAAGASYALTDVVWTGSRFLAMGVGSTLLQCGADGASWTSIGNSAVNPGGVTGIAGDDQLLVAVGSDGQIVVSDGLSAAAGDYQAWIAGEGAGSGSAAPAQDANGDGIDNLMAYVFGIPAVDVATTVDRGALPVVSMDGEAGPVLSFELRESYRPGMTYAVEVSPDLEAGSWMTLQQYSAGWATGAGRAVVSESPLAGGGVRVTVSGFPGVGLGGSWFFRVRAVLP</sequence>